<feature type="compositionally biased region" description="Basic and acidic residues" evidence="1">
    <location>
        <begin position="67"/>
        <end position="87"/>
    </location>
</feature>
<protein>
    <submittedName>
        <fullName evidence="2">Uncharacterized protein</fullName>
    </submittedName>
</protein>
<evidence type="ECO:0000256" key="1">
    <source>
        <dbReference type="SAM" id="MobiDB-lite"/>
    </source>
</evidence>
<name>A0A8R7UMK9_TRIUA</name>
<evidence type="ECO:0000313" key="2">
    <source>
        <dbReference type="EnsemblPlants" id="TuG1812G0600000117.01.T01.cds448427"/>
    </source>
</evidence>
<feature type="compositionally biased region" description="Basic and acidic residues" evidence="1">
    <location>
        <begin position="261"/>
        <end position="271"/>
    </location>
</feature>
<feature type="compositionally biased region" description="Basic and acidic residues" evidence="1">
    <location>
        <begin position="179"/>
        <end position="190"/>
    </location>
</feature>
<accession>A0A8R7UMK9</accession>
<keyword evidence="3" id="KW-1185">Reference proteome</keyword>
<feature type="region of interest" description="Disordered" evidence="1">
    <location>
        <begin position="67"/>
        <end position="93"/>
    </location>
</feature>
<reference evidence="3" key="1">
    <citation type="journal article" date="2013" name="Nature">
        <title>Draft genome of the wheat A-genome progenitor Triticum urartu.</title>
        <authorList>
            <person name="Ling H.Q."/>
            <person name="Zhao S."/>
            <person name="Liu D."/>
            <person name="Wang J."/>
            <person name="Sun H."/>
            <person name="Zhang C."/>
            <person name="Fan H."/>
            <person name="Li D."/>
            <person name="Dong L."/>
            <person name="Tao Y."/>
            <person name="Gao C."/>
            <person name="Wu H."/>
            <person name="Li Y."/>
            <person name="Cui Y."/>
            <person name="Guo X."/>
            <person name="Zheng S."/>
            <person name="Wang B."/>
            <person name="Yu K."/>
            <person name="Liang Q."/>
            <person name="Yang W."/>
            <person name="Lou X."/>
            <person name="Chen J."/>
            <person name="Feng M."/>
            <person name="Jian J."/>
            <person name="Zhang X."/>
            <person name="Luo G."/>
            <person name="Jiang Y."/>
            <person name="Liu J."/>
            <person name="Wang Z."/>
            <person name="Sha Y."/>
            <person name="Zhang B."/>
            <person name="Wu H."/>
            <person name="Tang D."/>
            <person name="Shen Q."/>
            <person name="Xue P."/>
            <person name="Zou S."/>
            <person name="Wang X."/>
            <person name="Liu X."/>
            <person name="Wang F."/>
            <person name="Yang Y."/>
            <person name="An X."/>
            <person name="Dong Z."/>
            <person name="Zhang K."/>
            <person name="Zhang X."/>
            <person name="Luo M.C."/>
            <person name="Dvorak J."/>
            <person name="Tong Y."/>
            <person name="Wang J."/>
            <person name="Yang H."/>
            <person name="Li Z."/>
            <person name="Wang D."/>
            <person name="Zhang A."/>
            <person name="Wang J."/>
        </authorList>
    </citation>
    <scope>NUCLEOTIDE SEQUENCE</scope>
    <source>
        <strain evidence="3">cv. G1812</strain>
    </source>
</reference>
<proteinExistence type="predicted"/>
<dbReference type="AlphaFoldDB" id="A0A8R7UMK9"/>
<sequence length="285" mass="30695">EGFTHSNTPGETLVSCAAVAVAVLGRRRRLLAAGAEEDVREDSLGPQRGLEDLQAFLVPELHGLLLERGEAPDGGERAEPRDAGDGRHGRHGQVVSHRVRHGPLHEPFHGALLLLLLGGRRRRRRHVLGLGRHLVPAGRAPGAPRVGHVPAAALVVEVVDGAAGEEAPRGRGRGRRRRQAEERARLRGGAEEGVLGEAGPEVAALEPLHAGVEVADAARHGLLPQQPHRRAGREGEEREEEVDGVLAGLREHHARPRRPRVHQELHGDRRGARASGGVRHLGRPR</sequence>
<dbReference type="EnsemblPlants" id="TuG1812G0600000117.01.T01">
    <property type="protein sequence ID" value="TuG1812G0600000117.01.T01.cds448427"/>
    <property type="gene ID" value="TuG1812G0600000117.01"/>
</dbReference>
<dbReference type="Gramene" id="TuG1812G0600000117.01.T01">
    <property type="protein sequence ID" value="TuG1812G0600000117.01.T01.cds448427"/>
    <property type="gene ID" value="TuG1812G0600000117.01"/>
</dbReference>
<reference evidence="2" key="3">
    <citation type="submission" date="2022-06" db="UniProtKB">
        <authorList>
            <consortium name="EnsemblPlants"/>
        </authorList>
    </citation>
    <scope>IDENTIFICATION</scope>
</reference>
<dbReference type="Proteomes" id="UP000015106">
    <property type="component" value="Chromosome 6"/>
</dbReference>
<evidence type="ECO:0000313" key="3">
    <source>
        <dbReference type="Proteomes" id="UP000015106"/>
    </source>
</evidence>
<feature type="region of interest" description="Disordered" evidence="1">
    <location>
        <begin position="163"/>
        <end position="198"/>
    </location>
</feature>
<feature type="region of interest" description="Disordered" evidence="1">
    <location>
        <begin position="219"/>
        <end position="285"/>
    </location>
</feature>
<reference evidence="2" key="2">
    <citation type="submission" date="2018-03" db="EMBL/GenBank/DDBJ databases">
        <title>The Triticum urartu genome reveals the dynamic nature of wheat genome evolution.</title>
        <authorList>
            <person name="Ling H."/>
            <person name="Ma B."/>
            <person name="Shi X."/>
            <person name="Liu H."/>
            <person name="Dong L."/>
            <person name="Sun H."/>
            <person name="Cao Y."/>
            <person name="Gao Q."/>
            <person name="Zheng S."/>
            <person name="Li Y."/>
            <person name="Yu Y."/>
            <person name="Du H."/>
            <person name="Qi M."/>
            <person name="Li Y."/>
            <person name="Yu H."/>
            <person name="Cui Y."/>
            <person name="Wang N."/>
            <person name="Chen C."/>
            <person name="Wu H."/>
            <person name="Zhao Y."/>
            <person name="Zhang J."/>
            <person name="Li Y."/>
            <person name="Zhou W."/>
            <person name="Zhang B."/>
            <person name="Hu W."/>
            <person name="Eijk M."/>
            <person name="Tang J."/>
            <person name="Witsenboer H."/>
            <person name="Zhao S."/>
            <person name="Li Z."/>
            <person name="Zhang A."/>
            <person name="Wang D."/>
            <person name="Liang C."/>
        </authorList>
    </citation>
    <scope>NUCLEOTIDE SEQUENCE [LARGE SCALE GENOMIC DNA]</scope>
    <source>
        <strain evidence="2">cv. G1812</strain>
    </source>
</reference>
<organism evidence="2 3">
    <name type="scientific">Triticum urartu</name>
    <name type="common">Red wild einkorn</name>
    <name type="synonym">Crithodium urartu</name>
    <dbReference type="NCBI Taxonomy" id="4572"/>
    <lineage>
        <taxon>Eukaryota</taxon>
        <taxon>Viridiplantae</taxon>
        <taxon>Streptophyta</taxon>
        <taxon>Embryophyta</taxon>
        <taxon>Tracheophyta</taxon>
        <taxon>Spermatophyta</taxon>
        <taxon>Magnoliopsida</taxon>
        <taxon>Liliopsida</taxon>
        <taxon>Poales</taxon>
        <taxon>Poaceae</taxon>
        <taxon>BOP clade</taxon>
        <taxon>Pooideae</taxon>
        <taxon>Triticodae</taxon>
        <taxon>Triticeae</taxon>
        <taxon>Triticinae</taxon>
        <taxon>Triticum</taxon>
    </lineage>
</organism>